<dbReference type="CDD" id="cd00590">
    <property type="entry name" value="RRM_SF"/>
    <property type="match status" value="1"/>
</dbReference>
<feature type="domain" description="RRM" evidence="4">
    <location>
        <begin position="41"/>
        <end position="122"/>
    </location>
</feature>
<dbReference type="EMBL" id="BSYR01000056">
    <property type="protein sequence ID" value="GMJ10511.1"/>
    <property type="molecule type" value="Genomic_DNA"/>
</dbReference>
<dbReference type="PANTHER" id="PTHR48025:SF1">
    <property type="entry name" value="RRM DOMAIN-CONTAINING PROTEIN"/>
    <property type="match status" value="1"/>
</dbReference>
<dbReference type="InterPro" id="IPR050502">
    <property type="entry name" value="Euk_RNA-bind_prot"/>
</dbReference>
<dbReference type="InterPro" id="IPR000504">
    <property type="entry name" value="RRM_dom"/>
</dbReference>
<keyword evidence="6" id="KW-1185">Reference proteome</keyword>
<protein>
    <recommendedName>
        <fullName evidence="4">RRM domain-containing protein</fullName>
    </recommendedName>
</protein>
<dbReference type="GO" id="GO:0003729">
    <property type="term" value="F:mRNA binding"/>
    <property type="evidence" value="ECO:0007669"/>
    <property type="project" value="TreeGrafter"/>
</dbReference>
<gene>
    <name evidence="5" type="ORF">HRI_004720300</name>
</gene>
<feature type="compositionally biased region" description="Polar residues" evidence="3">
    <location>
        <begin position="13"/>
        <end position="30"/>
    </location>
</feature>
<sequence length="156" mass="17473">MEKGALNHGEGGSTNLENNHSGVEVSQQGSPLDGKAIGGAWTTFIDNLSKRVSRFALRELFGHYRKVTRVFIPAVNKKAKYYKQYTFAFISMACKEDMLMVISKLNNTRIDGRIISVSQAKQEVARNPFLSKGNGKDNNIYCGSREKESRVPLNKR</sequence>
<feature type="region of interest" description="Disordered" evidence="3">
    <location>
        <begin position="1"/>
        <end position="31"/>
    </location>
</feature>
<dbReference type="PANTHER" id="PTHR48025">
    <property type="entry name" value="OS02G0815200 PROTEIN"/>
    <property type="match status" value="1"/>
</dbReference>
<reference evidence="5" key="1">
    <citation type="submission" date="2023-05" db="EMBL/GenBank/DDBJ databases">
        <title>Genome and transcriptome analyses reveal genes involved in the formation of fine ridges on petal epidermal cells in Hibiscus trionum.</title>
        <authorList>
            <person name="Koshimizu S."/>
            <person name="Masuda S."/>
            <person name="Ishii T."/>
            <person name="Shirasu K."/>
            <person name="Hoshino A."/>
            <person name="Arita M."/>
        </authorList>
    </citation>
    <scope>NUCLEOTIDE SEQUENCE</scope>
    <source>
        <strain evidence="5">Hamamatsu line</strain>
    </source>
</reference>
<dbReference type="AlphaFoldDB" id="A0A9W7MV46"/>
<dbReference type="InterPro" id="IPR035979">
    <property type="entry name" value="RBD_domain_sf"/>
</dbReference>
<dbReference type="InterPro" id="IPR012677">
    <property type="entry name" value="Nucleotide-bd_a/b_plait_sf"/>
</dbReference>
<evidence type="ECO:0000256" key="1">
    <source>
        <dbReference type="ARBA" id="ARBA00022884"/>
    </source>
</evidence>
<proteinExistence type="predicted"/>
<keyword evidence="1 2" id="KW-0694">RNA-binding</keyword>
<name>A0A9W7MV46_HIBTR</name>
<dbReference type="PROSITE" id="PS50102">
    <property type="entry name" value="RRM"/>
    <property type="match status" value="1"/>
</dbReference>
<evidence type="ECO:0000256" key="3">
    <source>
        <dbReference type="SAM" id="MobiDB-lite"/>
    </source>
</evidence>
<evidence type="ECO:0000313" key="6">
    <source>
        <dbReference type="Proteomes" id="UP001165190"/>
    </source>
</evidence>
<dbReference type="Proteomes" id="UP001165190">
    <property type="component" value="Unassembled WGS sequence"/>
</dbReference>
<evidence type="ECO:0000313" key="5">
    <source>
        <dbReference type="EMBL" id="GMJ10511.1"/>
    </source>
</evidence>
<organism evidence="5 6">
    <name type="scientific">Hibiscus trionum</name>
    <name type="common">Flower of an hour</name>
    <dbReference type="NCBI Taxonomy" id="183268"/>
    <lineage>
        <taxon>Eukaryota</taxon>
        <taxon>Viridiplantae</taxon>
        <taxon>Streptophyta</taxon>
        <taxon>Embryophyta</taxon>
        <taxon>Tracheophyta</taxon>
        <taxon>Spermatophyta</taxon>
        <taxon>Magnoliopsida</taxon>
        <taxon>eudicotyledons</taxon>
        <taxon>Gunneridae</taxon>
        <taxon>Pentapetalae</taxon>
        <taxon>rosids</taxon>
        <taxon>malvids</taxon>
        <taxon>Malvales</taxon>
        <taxon>Malvaceae</taxon>
        <taxon>Malvoideae</taxon>
        <taxon>Hibiscus</taxon>
    </lineage>
</organism>
<dbReference type="SMART" id="SM00360">
    <property type="entry name" value="RRM"/>
    <property type="match status" value="1"/>
</dbReference>
<dbReference type="Gene3D" id="3.30.70.330">
    <property type="match status" value="1"/>
</dbReference>
<dbReference type="Pfam" id="PF00076">
    <property type="entry name" value="RRM_1"/>
    <property type="match status" value="1"/>
</dbReference>
<accession>A0A9W7MV46</accession>
<comment type="caution">
    <text evidence="5">The sequence shown here is derived from an EMBL/GenBank/DDBJ whole genome shotgun (WGS) entry which is preliminary data.</text>
</comment>
<evidence type="ECO:0000256" key="2">
    <source>
        <dbReference type="PROSITE-ProRule" id="PRU00176"/>
    </source>
</evidence>
<dbReference type="SUPFAM" id="SSF54928">
    <property type="entry name" value="RNA-binding domain, RBD"/>
    <property type="match status" value="1"/>
</dbReference>
<evidence type="ECO:0000259" key="4">
    <source>
        <dbReference type="PROSITE" id="PS50102"/>
    </source>
</evidence>
<dbReference type="OrthoDB" id="1749483at2759"/>